<dbReference type="CDD" id="cd10918">
    <property type="entry name" value="CE4_NodB_like_5s_6s"/>
    <property type="match status" value="1"/>
</dbReference>
<dbReference type="InterPro" id="IPR011330">
    <property type="entry name" value="Glyco_hydro/deAcase_b/a-brl"/>
</dbReference>
<dbReference type="Gene3D" id="3.20.20.370">
    <property type="entry name" value="Glycoside hydrolase/deacetylase"/>
    <property type="match status" value="1"/>
</dbReference>
<dbReference type="EMBL" id="JAPFQO010000005">
    <property type="protein sequence ID" value="MCX2740007.1"/>
    <property type="molecule type" value="Genomic_DNA"/>
</dbReference>
<sequence>MKSRILYRLRNLFAHRAMVLMYHRVATPASDVWDIAVAPDRFEQHLQVLRKHYSVIPLQQLTASLRNGSVPNQGVAITFDDGYADNYQIAKPLLEKYELPATFFISSAHINQVKEFWWDELERLLLFTEQLPQQLALQVAGHQLEFNLEQESVLNPELQQRHSHWKASTPPVSLRSSLYLKLYTLLKPLLYLQQQHLLQQLKEWAGVRPDVRTEYKCMTLDQLKDMTSSGLLSVGIHTSTHPALASHTAYVQQKEMEGNKQFLEQTLNTRVTILAYPYGDHNEDSVAIAESLSLEAAFTTEAKLIRKNSHRYRLGRFQVQNWAAKEFSKKLNYWFNIAK</sequence>
<evidence type="ECO:0000313" key="5">
    <source>
        <dbReference type="Proteomes" id="UP001207228"/>
    </source>
</evidence>
<dbReference type="SUPFAM" id="SSF88713">
    <property type="entry name" value="Glycoside hydrolase/deacetylase"/>
    <property type="match status" value="1"/>
</dbReference>
<comment type="subcellular location">
    <subcellularLocation>
        <location evidence="1">Secreted</location>
    </subcellularLocation>
</comment>
<keyword evidence="2" id="KW-0732">Signal</keyword>
<dbReference type="InterPro" id="IPR051398">
    <property type="entry name" value="Polysacch_Deacetylase"/>
</dbReference>
<dbReference type="RefSeq" id="WP_266052075.1">
    <property type="nucleotide sequence ID" value="NZ_JAPFQO010000005.1"/>
</dbReference>
<organism evidence="4 5">
    <name type="scientific">Pontibacter anaerobius</name>
    <dbReference type="NCBI Taxonomy" id="2993940"/>
    <lineage>
        <taxon>Bacteria</taxon>
        <taxon>Pseudomonadati</taxon>
        <taxon>Bacteroidota</taxon>
        <taxon>Cytophagia</taxon>
        <taxon>Cytophagales</taxon>
        <taxon>Hymenobacteraceae</taxon>
        <taxon>Pontibacter</taxon>
    </lineage>
</organism>
<dbReference type="PROSITE" id="PS51677">
    <property type="entry name" value="NODB"/>
    <property type="match status" value="1"/>
</dbReference>
<protein>
    <submittedName>
        <fullName evidence="4">Polysaccharide deacetylase family protein</fullName>
    </submittedName>
</protein>
<dbReference type="InterPro" id="IPR002509">
    <property type="entry name" value="NODB_dom"/>
</dbReference>
<name>A0ABT3REM0_9BACT</name>
<evidence type="ECO:0000313" key="4">
    <source>
        <dbReference type="EMBL" id="MCX2740007.1"/>
    </source>
</evidence>
<gene>
    <name evidence="4" type="ORF">OO017_08630</name>
</gene>
<keyword evidence="5" id="KW-1185">Reference proteome</keyword>
<dbReference type="Pfam" id="PF01522">
    <property type="entry name" value="Polysacc_deac_1"/>
    <property type="match status" value="2"/>
</dbReference>
<evidence type="ECO:0000259" key="3">
    <source>
        <dbReference type="PROSITE" id="PS51677"/>
    </source>
</evidence>
<comment type="caution">
    <text evidence="4">The sequence shown here is derived from an EMBL/GenBank/DDBJ whole genome shotgun (WGS) entry which is preliminary data.</text>
</comment>
<feature type="domain" description="NodB homology" evidence="3">
    <location>
        <begin position="73"/>
        <end position="339"/>
    </location>
</feature>
<proteinExistence type="predicted"/>
<reference evidence="4 5" key="1">
    <citation type="submission" date="2022-11" db="EMBL/GenBank/DDBJ databases">
        <title>The characterization of three novel Bacteroidetes species and genomic analysis of their roles in tidal elemental geochemical cycles.</title>
        <authorList>
            <person name="Ma K.-J."/>
        </authorList>
    </citation>
    <scope>NUCLEOTIDE SEQUENCE [LARGE SCALE GENOMIC DNA]</scope>
    <source>
        <strain evidence="4 5">M82</strain>
    </source>
</reference>
<dbReference type="PANTHER" id="PTHR34216">
    <property type="match status" value="1"/>
</dbReference>
<accession>A0ABT3REM0</accession>
<dbReference type="PANTHER" id="PTHR34216:SF3">
    <property type="entry name" value="POLY-BETA-1,6-N-ACETYL-D-GLUCOSAMINE N-DEACETYLASE"/>
    <property type="match status" value="1"/>
</dbReference>
<evidence type="ECO:0000256" key="2">
    <source>
        <dbReference type="ARBA" id="ARBA00022729"/>
    </source>
</evidence>
<dbReference type="Proteomes" id="UP001207228">
    <property type="component" value="Unassembled WGS sequence"/>
</dbReference>
<evidence type="ECO:0000256" key="1">
    <source>
        <dbReference type="ARBA" id="ARBA00004613"/>
    </source>
</evidence>